<accession>F2NNC2</accession>
<protein>
    <submittedName>
        <fullName evidence="1">DNA polymerase III, delta prime subunit</fullName>
    </submittedName>
</protein>
<sequence>MSGYGWDGELLGHEEVRARLPTFRAQSFLFTGPEGVGRRQVARWFAYGLNCQEGFPPCGRCASCRLEPHPDYLEIRPETETKTGRKARRAVIRLEQIVPRAEEDRESLVGWLETRPRFRAKIAVIDGAHHLGESAANALLKLLEEPPGYARLILIAPSRELVLPTLASRTLEVRFGPVDEATLSRFTQDPALLAYAEGAPGRLVAALADPGGLERMRAAVDRLLEALERPAEALEAALEVRAVAEGPFAPWAYWAWRLSEWPPAARAEALEVLAELQEALEAYVSEELAYAWAVLELRRIHAAMRRGTLE</sequence>
<dbReference type="Gene3D" id="3.40.50.300">
    <property type="entry name" value="P-loop containing nucleotide triphosphate hydrolases"/>
    <property type="match status" value="1"/>
</dbReference>
<dbReference type="eggNOG" id="COG0470">
    <property type="taxonomic scope" value="Bacteria"/>
</dbReference>
<dbReference type="HOGENOM" id="CLU_1038011_0_0_0"/>
<name>F2NNC2_MARHT</name>
<dbReference type="EMBL" id="CP002630">
    <property type="protein sequence ID" value="AEB10963.1"/>
    <property type="molecule type" value="Genomic_DNA"/>
</dbReference>
<dbReference type="RefSeq" id="WP_013703018.1">
    <property type="nucleotide sequence ID" value="NC_015387.1"/>
</dbReference>
<reference evidence="1 2" key="1">
    <citation type="journal article" date="2012" name="Stand. Genomic Sci.">
        <title>Complete genome sequence of the aerobic, heterotroph Marinithermus hydrothermalis type strain (T1(T)) from a deep-sea hydrothermal vent chimney.</title>
        <authorList>
            <person name="Copeland A."/>
            <person name="Gu W."/>
            <person name="Yasawong M."/>
            <person name="Lapidus A."/>
            <person name="Lucas S."/>
            <person name="Deshpande S."/>
            <person name="Pagani I."/>
            <person name="Tapia R."/>
            <person name="Cheng J.F."/>
            <person name="Goodwin L.A."/>
            <person name="Pitluck S."/>
            <person name="Liolios K."/>
            <person name="Ivanova N."/>
            <person name="Mavromatis K."/>
            <person name="Mikhailova N."/>
            <person name="Pati A."/>
            <person name="Chen A."/>
            <person name="Palaniappan K."/>
            <person name="Land M."/>
            <person name="Pan C."/>
            <person name="Brambilla E.M."/>
            <person name="Rohde M."/>
            <person name="Tindall B.J."/>
            <person name="Sikorski J."/>
            <person name="Goker M."/>
            <person name="Detter J.C."/>
            <person name="Bristow J."/>
            <person name="Eisen J.A."/>
            <person name="Markowitz V."/>
            <person name="Hugenholtz P."/>
            <person name="Kyrpides N.C."/>
            <person name="Klenk H.P."/>
            <person name="Woyke T."/>
        </authorList>
    </citation>
    <scope>NUCLEOTIDE SEQUENCE [LARGE SCALE GENOMIC DNA]</scope>
    <source>
        <strain evidence="2">DSM 14884 / JCM 11576 / T1</strain>
    </source>
</reference>
<dbReference type="Proteomes" id="UP000007030">
    <property type="component" value="Chromosome"/>
</dbReference>
<dbReference type="OrthoDB" id="9810148at2"/>
<dbReference type="InterPro" id="IPR050238">
    <property type="entry name" value="DNA_Rep/Repair_Clamp_Loader"/>
</dbReference>
<keyword evidence="2" id="KW-1185">Reference proteome</keyword>
<dbReference type="GO" id="GO:0006261">
    <property type="term" value="P:DNA-templated DNA replication"/>
    <property type="evidence" value="ECO:0007669"/>
    <property type="project" value="TreeGrafter"/>
</dbReference>
<organism evidence="1 2">
    <name type="scientific">Marinithermus hydrothermalis (strain DSM 14884 / JCM 11576 / T1)</name>
    <dbReference type="NCBI Taxonomy" id="869210"/>
    <lineage>
        <taxon>Bacteria</taxon>
        <taxon>Thermotogati</taxon>
        <taxon>Deinococcota</taxon>
        <taxon>Deinococci</taxon>
        <taxon>Thermales</taxon>
        <taxon>Thermaceae</taxon>
        <taxon>Marinithermus</taxon>
    </lineage>
</organism>
<dbReference type="STRING" id="869210.Marky_0202"/>
<dbReference type="PANTHER" id="PTHR11669">
    <property type="entry name" value="REPLICATION FACTOR C / DNA POLYMERASE III GAMMA-TAU SUBUNIT"/>
    <property type="match status" value="1"/>
</dbReference>
<proteinExistence type="predicted"/>
<evidence type="ECO:0000313" key="2">
    <source>
        <dbReference type="Proteomes" id="UP000007030"/>
    </source>
</evidence>
<dbReference type="SUPFAM" id="SSF52540">
    <property type="entry name" value="P-loop containing nucleoside triphosphate hydrolases"/>
    <property type="match status" value="1"/>
</dbReference>
<evidence type="ECO:0000313" key="1">
    <source>
        <dbReference type="EMBL" id="AEB10963.1"/>
    </source>
</evidence>
<dbReference type="Pfam" id="PF13177">
    <property type="entry name" value="DNA_pol3_delta2"/>
    <property type="match status" value="1"/>
</dbReference>
<dbReference type="KEGG" id="mhd:Marky_0202"/>
<gene>
    <name evidence="1" type="ordered locus">Marky_0202</name>
</gene>
<dbReference type="InterPro" id="IPR027417">
    <property type="entry name" value="P-loop_NTPase"/>
</dbReference>
<dbReference type="AlphaFoldDB" id="F2NNC2"/>
<dbReference type="PANTHER" id="PTHR11669:SF8">
    <property type="entry name" value="DNA POLYMERASE III SUBUNIT DELTA"/>
    <property type="match status" value="1"/>
</dbReference>